<proteinExistence type="predicted"/>
<keyword evidence="3" id="KW-0808">Transferase</keyword>
<protein>
    <submittedName>
        <fullName evidence="3">Glycosyltransferase family 4 protein</fullName>
        <ecNumber evidence="3">2.4.-.-</ecNumber>
    </submittedName>
</protein>
<dbReference type="AlphaFoldDB" id="A0ABD5VI58"/>
<dbReference type="RefSeq" id="WP_336351964.1">
    <property type="nucleotide sequence ID" value="NZ_JAZAQL010000005.1"/>
</dbReference>
<gene>
    <name evidence="3" type="ORF">ACFQGB_19320</name>
</gene>
<dbReference type="PANTHER" id="PTHR45947">
    <property type="entry name" value="SULFOQUINOVOSYL TRANSFERASE SQD2"/>
    <property type="match status" value="1"/>
</dbReference>
<evidence type="ECO:0000313" key="3">
    <source>
        <dbReference type="EMBL" id="MFC6955020.1"/>
    </source>
</evidence>
<organism evidence="3 4">
    <name type="scientific">Halorubellus litoreus</name>
    <dbReference type="NCBI Taxonomy" id="755308"/>
    <lineage>
        <taxon>Archaea</taxon>
        <taxon>Methanobacteriati</taxon>
        <taxon>Methanobacteriota</taxon>
        <taxon>Stenosarchaea group</taxon>
        <taxon>Halobacteria</taxon>
        <taxon>Halobacteriales</taxon>
        <taxon>Halorubellaceae</taxon>
        <taxon>Halorubellus</taxon>
    </lineage>
</organism>
<dbReference type="Gene3D" id="3.40.50.2000">
    <property type="entry name" value="Glycogen Phosphorylase B"/>
    <property type="match status" value="2"/>
</dbReference>
<dbReference type="SUPFAM" id="SSF53756">
    <property type="entry name" value="UDP-Glycosyltransferase/glycogen phosphorylase"/>
    <property type="match status" value="1"/>
</dbReference>
<feature type="domain" description="Glycosyl transferase family 1" evidence="1">
    <location>
        <begin position="179"/>
        <end position="329"/>
    </location>
</feature>
<keyword evidence="4" id="KW-1185">Reference proteome</keyword>
<dbReference type="EMBL" id="JBHSXN010000005">
    <property type="protein sequence ID" value="MFC6955020.1"/>
    <property type="molecule type" value="Genomic_DNA"/>
</dbReference>
<keyword evidence="3" id="KW-0328">Glycosyltransferase</keyword>
<dbReference type="PANTHER" id="PTHR45947:SF3">
    <property type="entry name" value="SULFOQUINOVOSYL TRANSFERASE SQD2"/>
    <property type="match status" value="1"/>
</dbReference>
<dbReference type="CDD" id="cd03801">
    <property type="entry name" value="GT4_PimA-like"/>
    <property type="match status" value="1"/>
</dbReference>
<evidence type="ECO:0000313" key="4">
    <source>
        <dbReference type="Proteomes" id="UP001596395"/>
    </source>
</evidence>
<evidence type="ECO:0000259" key="1">
    <source>
        <dbReference type="Pfam" id="PF00534"/>
    </source>
</evidence>
<evidence type="ECO:0000259" key="2">
    <source>
        <dbReference type="Pfam" id="PF13439"/>
    </source>
</evidence>
<dbReference type="InterPro" id="IPR028098">
    <property type="entry name" value="Glyco_trans_4-like_N"/>
</dbReference>
<dbReference type="InterPro" id="IPR050194">
    <property type="entry name" value="Glycosyltransferase_grp1"/>
</dbReference>
<name>A0ABD5VI58_9EURY</name>
<dbReference type="Pfam" id="PF13439">
    <property type="entry name" value="Glyco_transf_4"/>
    <property type="match status" value="1"/>
</dbReference>
<feature type="domain" description="Glycosyltransferase subfamily 4-like N-terminal" evidence="2">
    <location>
        <begin position="60"/>
        <end position="161"/>
    </location>
</feature>
<dbReference type="EC" id="2.4.-.-" evidence="3"/>
<reference evidence="3 4" key="1">
    <citation type="journal article" date="2019" name="Int. J. Syst. Evol. Microbiol.">
        <title>The Global Catalogue of Microorganisms (GCM) 10K type strain sequencing project: providing services to taxonomists for standard genome sequencing and annotation.</title>
        <authorList>
            <consortium name="The Broad Institute Genomics Platform"/>
            <consortium name="The Broad Institute Genome Sequencing Center for Infectious Disease"/>
            <person name="Wu L."/>
            <person name="Ma J."/>
        </authorList>
    </citation>
    <scope>NUCLEOTIDE SEQUENCE [LARGE SCALE GENOMIC DNA]</scope>
    <source>
        <strain evidence="3 4">GX26</strain>
    </source>
</reference>
<dbReference type="GO" id="GO:0016757">
    <property type="term" value="F:glycosyltransferase activity"/>
    <property type="evidence" value="ECO:0007669"/>
    <property type="project" value="UniProtKB-KW"/>
</dbReference>
<dbReference type="InterPro" id="IPR001296">
    <property type="entry name" value="Glyco_trans_1"/>
</dbReference>
<dbReference type="Proteomes" id="UP001596395">
    <property type="component" value="Unassembled WGS sequence"/>
</dbReference>
<sequence length="353" mass="39469">MRVLNHLELESQLHRSGMGTAAAQQRKSLARADADVDVITSPWRDGNALDAAFANLAFEESFFEDYDVAHLNMAGPVSLALARHAKANDVPLVLHTHVTAEDFRDSFRFSNAVAPALKAYLKRFYSQADLVLCPSEYTKGILESYPVDAPIEPITNGIDVDSLDGHERFRDETRDEYDLDGTVVFAVGNVFERKGLTTFCELAKATDHDYAWFGHYDDGPQASKTTRKWTQDPPENVTFTGWVDDKRMAFGAGDIFCFPAKVENQGLVVLEAMSCGKACVLRDIPVFREYFTDGEDAILCSDFDEFVDAVDRLADDPALRERLGENAKETVQEHSLDHVGNRLVDAYRRVIDD</sequence>
<comment type="caution">
    <text evidence="3">The sequence shown here is derived from an EMBL/GenBank/DDBJ whole genome shotgun (WGS) entry which is preliminary data.</text>
</comment>
<accession>A0ABD5VI58</accession>
<dbReference type="Pfam" id="PF00534">
    <property type="entry name" value="Glycos_transf_1"/>
    <property type="match status" value="1"/>
</dbReference>